<name>A0ACC1U865_9AGAR</name>
<keyword evidence="2" id="KW-1185">Reference proteome</keyword>
<accession>A0ACC1U865</accession>
<organism evidence="1 2">
    <name type="scientific">Lentinula aff. lateritia</name>
    <dbReference type="NCBI Taxonomy" id="2804960"/>
    <lineage>
        <taxon>Eukaryota</taxon>
        <taxon>Fungi</taxon>
        <taxon>Dikarya</taxon>
        <taxon>Basidiomycota</taxon>
        <taxon>Agaricomycotina</taxon>
        <taxon>Agaricomycetes</taxon>
        <taxon>Agaricomycetidae</taxon>
        <taxon>Agaricales</taxon>
        <taxon>Marasmiineae</taxon>
        <taxon>Omphalotaceae</taxon>
        <taxon>Lentinula</taxon>
    </lineage>
</organism>
<evidence type="ECO:0000313" key="1">
    <source>
        <dbReference type="EMBL" id="KAJ3813003.1"/>
    </source>
</evidence>
<protein>
    <submittedName>
        <fullName evidence="1">Uncharacterized protein</fullName>
    </submittedName>
</protein>
<reference evidence="1" key="1">
    <citation type="submission" date="2022-09" db="EMBL/GenBank/DDBJ databases">
        <title>A Global Phylogenomic Analysis of the Shiitake Genus Lentinula.</title>
        <authorList>
            <consortium name="DOE Joint Genome Institute"/>
            <person name="Sierra-Patev S."/>
            <person name="Min B."/>
            <person name="Naranjo-Ortiz M."/>
            <person name="Looney B."/>
            <person name="Konkel Z."/>
            <person name="Slot J.C."/>
            <person name="Sakamoto Y."/>
            <person name="Steenwyk J.L."/>
            <person name="Rokas A."/>
            <person name="Carro J."/>
            <person name="Camarero S."/>
            <person name="Ferreira P."/>
            <person name="Molpeceres G."/>
            <person name="Ruiz-Duenas F.J."/>
            <person name="Serrano A."/>
            <person name="Henrissat B."/>
            <person name="Drula E."/>
            <person name="Hughes K.W."/>
            <person name="Mata J.L."/>
            <person name="Ishikawa N.K."/>
            <person name="Vargas-Isla R."/>
            <person name="Ushijima S."/>
            <person name="Smith C.A."/>
            <person name="Ahrendt S."/>
            <person name="Andreopoulos W."/>
            <person name="He G."/>
            <person name="Labutti K."/>
            <person name="Lipzen A."/>
            <person name="Ng V."/>
            <person name="Riley R."/>
            <person name="Sandor L."/>
            <person name="Barry K."/>
            <person name="Martinez A.T."/>
            <person name="Xiao Y."/>
            <person name="Gibbons J.G."/>
            <person name="Terashima K."/>
            <person name="Grigoriev I.V."/>
            <person name="Hibbett D.S."/>
        </authorList>
    </citation>
    <scope>NUCLEOTIDE SEQUENCE</scope>
    <source>
        <strain evidence="1">TMI1499</strain>
    </source>
</reference>
<sequence>MNVPETQRNGRKNNVRFRVAIVGCGIGGLTLAATISKFTVEQDGIIEVDMYESKSEVSVIGAGVGIWKRSWQVLQDLGFEEELVKRGVKVPVDGESRGPIFRKSDQPTPGYDFHDHVMPYGPLGLHRPTLLEILQSKLSENCTIHTSKALVSYTVHAGDNDSGITLHFADNTTAEADILVGADGVYSATRQTMFSSLAEATDSKEYAQYARAEYSGTLAYRGPVPTEKLKEKYPQHIVLNRPKVWCGKSQHVITHPLGPYIGIILYMYRPDLSSPNLSRFQNQSVVPSSRDEVLTLCEGWEPELCEVLECIDPDPSKVSCWVIHRVKPLPFCVSGNVGLIGDAAHAMLPHQGVGGGQAIEDAHLLGRLLAHPKAALSSPSRPSTLPLILKLYESLRLPAAQKAARASYDNGLMYEFDYPGLVFGDSQRNANTRGPTPDELKLLGEHIGESFTWLKEGDVEGDWQKAEAELEKM</sequence>
<evidence type="ECO:0000313" key="2">
    <source>
        <dbReference type="Proteomes" id="UP001163835"/>
    </source>
</evidence>
<dbReference type="Proteomes" id="UP001163835">
    <property type="component" value="Unassembled WGS sequence"/>
</dbReference>
<dbReference type="EMBL" id="MU795006">
    <property type="protein sequence ID" value="KAJ3813003.1"/>
    <property type="molecule type" value="Genomic_DNA"/>
</dbReference>
<comment type="caution">
    <text evidence="1">The sequence shown here is derived from an EMBL/GenBank/DDBJ whole genome shotgun (WGS) entry which is preliminary data.</text>
</comment>
<proteinExistence type="predicted"/>
<gene>
    <name evidence="1" type="ORF">F5876DRAFT_74331</name>
</gene>